<evidence type="ECO:0000256" key="2">
    <source>
        <dbReference type="ARBA" id="ARBA00007862"/>
    </source>
</evidence>
<feature type="domain" description="Band 7" evidence="8">
    <location>
        <begin position="21"/>
        <end position="183"/>
    </location>
</feature>
<evidence type="ECO:0000256" key="1">
    <source>
        <dbReference type="ARBA" id="ARBA00004167"/>
    </source>
</evidence>
<dbReference type="Proteomes" id="UP001604043">
    <property type="component" value="Unassembled WGS sequence"/>
</dbReference>
<keyword evidence="4" id="KW-1133">Transmembrane helix</keyword>
<dbReference type="EMBL" id="JBAFUR010000002">
    <property type="protein sequence ID" value="MFG1252440.1"/>
    <property type="molecule type" value="Genomic_DNA"/>
</dbReference>
<keyword evidence="3" id="KW-0812">Transmembrane</keyword>
<keyword evidence="9" id="KW-0378">Hydrolase</keyword>
<dbReference type="Gene3D" id="3.30.479.30">
    <property type="entry name" value="Band 7 domain"/>
    <property type="match status" value="1"/>
</dbReference>
<comment type="similarity">
    <text evidence="2 6">Belongs to the band 7/mec-2 family. HflC subfamily.</text>
</comment>
<comment type="function">
    <text evidence="6">HflC and HflK could regulate a protease.</text>
</comment>
<dbReference type="SMART" id="SM00244">
    <property type="entry name" value="PHB"/>
    <property type="match status" value="1"/>
</dbReference>
<feature type="compositionally biased region" description="Pro residues" evidence="7">
    <location>
        <begin position="316"/>
        <end position="327"/>
    </location>
</feature>
<protein>
    <recommendedName>
        <fullName evidence="6">Protein HflC</fullName>
    </recommendedName>
</protein>
<dbReference type="GO" id="GO:0006508">
    <property type="term" value="P:proteolysis"/>
    <property type="evidence" value="ECO:0007669"/>
    <property type="project" value="UniProtKB-KW"/>
</dbReference>
<dbReference type="Pfam" id="PF01145">
    <property type="entry name" value="Band_7"/>
    <property type="match status" value="1"/>
</dbReference>
<feature type="region of interest" description="Disordered" evidence="7">
    <location>
        <begin position="295"/>
        <end position="327"/>
    </location>
</feature>
<dbReference type="CDD" id="cd03405">
    <property type="entry name" value="SPFH_HflC"/>
    <property type="match status" value="1"/>
</dbReference>
<organism evidence="9 10">
    <name type="scientific">Xanthobacter aminoxidans</name>
    <dbReference type="NCBI Taxonomy" id="186280"/>
    <lineage>
        <taxon>Bacteria</taxon>
        <taxon>Pseudomonadati</taxon>
        <taxon>Pseudomonadota</taxon>
        <taxon>Alphaproteobacteria</taxon>
        <taxon>Hyphomicrobiales</taxon>
        <taxon>Xanthobacteraceae</taxon>
        <taxon>Xanthobacter</taxon>
    </lineage>
</organism>
<evidence type="ECO:0000313" key="9">
    <source>
        <dbReference type="EMBL" id="MFG1252440.1"/>
    </source>
</evidence>
<accession>A0ABW6ZFG3</accession>
<keyword evidence="5" id="KW-0472">Membrane</keyword>
<dbReference type="RefSeq" id="WP_250166345.1">
    <property type="nucleotide sequence ID" value="NZ_JAMJXC010000005.1"/>
</dbReference>
<dbReference type="SUPFAM" id="SSF117892">
    <property type="entry name" value="Band 7/SPFH domain"/>
    <property type="match status" value="1"/>
</dbReference>
<evidence type="ECO:0000256" key="6">
    <source>
        <dbReference type="PIRNR" id="PIRNR005651"/>
    </source>
</evidence>
<gene>
    <name evidence="9" type="ORF">V5F30_09525</name>
</gene>
<keyword evidence="10" id="KW-1185">Reference proteome</keyword>
<dbReference type="GO" id="GO:0008233">
    <property type="term" value="F:peptidase activity"/>
    <property type="evidence" value="ECO:0007669"/>
    <property type="project" value="UniProtKB-KW"/>
</dbReference>
<proteinExistence type="inferred from homology"/>
<comment type="caution">
    <text evidence="9">The sequence shown here is derived from an EMBL/GenBank/DDBJ whole genome shotgun (WGS) entry which is preliminary data.</text>
</comment>
<dbReference type="InterPro" id="IPR036013">
    <property type="entry name" value="Band_7/SPFH_dom_sf"/>
</dbReference>
<name>A0ABW6ZFG3_9HYPH</name>
<evidence type="ECO:0000259" key="8">
    <source>
        <dbReference type="SMART" id="SM00244"/>
    </source>
</evidence>
<sequence>MKRAGFIALGVGILLVAFASSFAFTVQQTQRALVVRLGMPIAIHDQPGLYFKAPFIDTVIYFERRLISLEPPAEQIILGDQKRIEVSTYTRFRITDPLAFYQAVGGVEQGQSRLAQIVSSAVRRELGQAKLVDLLSTERDRIIDKIRNEVIERGRSLGVDVVDVRLLRADLPAETSQAIYDRMKSERQREAKELRAQGFEWAQEIQARADRQRTVILAEAQQKSKVARGEADAKASQILGEAYDHSPAFYTFLRTQQTYRQTLAGASPMLLLSPDADFLGALTRGPTLADGMSATGVSATGVSATGPGGPAKGTPLPGPAPTGTPKP</sequence>
<evidence type="ECO:0000313" key="10">
    <source>
        <dbReference type="Proteomes" id="UP001604043"/>
    </source>
</evidence>
<dbReference type="InterPro" id="IPR010200">
    <property type="entry name" value="HflC"/>
</dbReference>
<comment type="subcellular location">
    <subcellularLocation>
        <location evidence="1">Membrane</location>
        <topology evidence="1">Single-pass membrane protein</topology>
    </subcellularLocation>
</comment>
<dbReference type="InterPro" id="IPR001107">
    <property type="entry name" value="Band_7"/>
</dbReference>
<dbReference type="PIRSF" id="PIRSF005651">
    <property type="entry name" value="HflC"/>
    <property type="match status" value="1"/>
</dbReference>
<dbReference type="PANTHER" id="PTHR42911">
    <property type="entry name" value="MODULATOR OF FTSH PROTEASE HFLC"/>
    <property type="match status" value="1"/>
</dbReference>
<evidence type="ECO:0000256" key="5">
    <source>
        <dbReference type="ARBA" id="ARBA00023136"/>
    </source>
</evidence>
<keyword evidence="9" id="KW-0645">Protease</keyword>
<evidence type="ECO:0000256" key="3">
    <source>
        <dbReference type="ARBA" id="ARBA00022692"/>
    </source>
</evidence>
<evidence type="ECO:0000256" key="4">
    <source>
        <dbReference type="ARBA" id="ARBA00022989"/>
    </source>
</evidence>
<dbReference type="PANTHER" id="PTHR42911:SF1">
    <property type="entry name" value="MODULATOR OF FTSH PROTEASE HFLC"/>
    <property type="match status" value="1"/>
</dbReference>
<reference evidence="9 10" key="1">
    <citation type="submission" date="2024-02" db="EMBL/GenBank/DDBJ databases">
        <title>Expansion and revision of Xanthobacter and proposal of Roseixanthobacter gen. nov.</title>
        <authorList>
            <person name="Soltysiak M.P.M."/>
            <person name="Jalihal A."/>
            <person name="Ory A."/>
            <person name="Chrisophersen C."/>
            <person name="Lee A.D."/>
            <person name="Boulton J."/>
            <person name="Springer M."/>
        </authorList>
    </citation>
    <scope>NUCLEOTIDE SEQUENCE [LARGE SCALE GENOMIC DNA]</scope>
    <source>
        <strain evidence="9 10">CB5</strain>
    </source>
</reference>
<evidence type="ECO:0000256" key="7">
    <source>
        <dbReference type="SAM" id="MobiDB-lite"/>
    </source>
</evidence>